<dbReference type="PANTHER" id="PTHR45954">
    <property type="entry name" value="LD33695P"/>
    <property type="match status" value="1"/>
</dbReference>
<dbReference type="PANTHER" id="PTHR45954:SF1">
    <property type="entry name" value="LD33695P"/>
    <property type="match status" value="1"/>
</dbReference>
<accession>A0A5S6R0X2</accession>
<evidence type="ECO:0000256" key="5">
    <source>
        <dbReference type="ARBA" id="ARBA00022490"/>
    </source>
</evidence>
<dbReference type="PROSITE" id="PS50877">
    <property type="entry name" value="GOLOCO"/>
    <property type="match status" value="3"/>
</dbReference>
<keyword evidence="6" id="KW-0597">Phosphoprotein</keyword>
<dbReference type="InterPro" id="IPR052386">
    <property type="entry name" value="GPSM"/>
</dbReference>
<dbReference type="Pfam" id="PF13176">
    <property type="entry name" value="TPR_7"/>
    <property type="match status" value="1"/>
</dbReference>
<evidence type="ECO:0000256" key="1">
    <source>
        <dbReference type="ARBA" id="ARBA00004236"/>
    </source>
</evidence>
<evidence type="ECO:0000256" key="6">
    <source>
        <dbReference type="ARBA" id="ARBA00022553"/>
    </source>
</evidence>
<comment type="similarity">
    <text evidence="3">Belongs to the GPSM family.</text>
</comment>
<evidence type="ECO:0000256" key="7">
    <source>
        <dbReference type="ARBA" id="ARBA00022737"/>
    </source>
</evidence>
<dbReference type="SMART" id="SM00390">
    <property type="entry name" value="GoLoco"/>
    <property type="match status" value="3"/>
</dbReference>
<sequence length="638" mass="71232">MKARPIVETDSVSSNQFSCADLVREGERRCNTGDLETGISCFEMAITIGTDDVKVLSAIYSQLGNAYFYKKNLNKALEYQRYDLMLARAVSDVDGEASASGNIGCTLKALGRYDEALRCCQRYLELSQLCNKQEHVAAAYYNLGGVYCDKAKNLNRERDSDITDYSQRVRELFLKAVQCYEMSLKITRELGNRLIEGRVCGNLGNTYYLLGDFRAAIDLHTQRLNTAIEFGDKYAMRRAYTNLGNASVFLGDVGSAVEYYRKAIQLAKELKAVAVEAQAYYSLGHCFTILEDHKSAVKYHLRHLSIARSLKDEFGQERAAWSLSNALIHLRQPRKALHFMLLHYSLAKQLGDRNGEMIAELNFAELLRELSPDSLPDSSLDPHFSGFNEDFIANLLANLKNLASVMSSKDSANDVLSSDGSHDETAAANVAEVHVSIDAPVSRDTCEQDAFFDHLFHVQSKRLDDQRCDANLISTDGESRNVEANPFIQALADRQDSDDLLNLIAGMQSRRMDDQRADLPFLPGLQEPNCSAGENPNSQQAGVSRAMLHPAVGSMDLSVTEGVACDELLMVNESSGIEMSQDSRIEDQQSAVSSSQSVTIPDEHFFRFLWKLQARRLDEQRAHLQLLAHWSNSEKKDA</sequence>
<dbReference type="Proteomes" id="UP000046395">
    <property type="component" value="Unassembled WGS sequence"/>
</dbReference>
<evidence type="ECO:0000256" key="3">
    <source>
        <dbReference type="ARBA" id="ARBA00006600"/>
    </source>
</evidence>
<dbReference type="SMART" id="SM00028">
    <property type="entry name" value="TPR"/>
    <property type="match status" value="5"/>
</dbReference>
<dbReference type="AlphaFoldDB" id="A0A5S6R0X2"/>
<dbReference type="GO" id="GO:0005938">
    <property type="term" value="C:cell cortex"/>
    <property type="evidence" value="ECO:0007669"/>
    <property type="project" value="TreeGrafter"/>
</dbReference>
<dbReference type="PROSITE" id="PS50005">
    <property type="entry name" value="TPR"/>
    <property type="match status" value="1"/>
</dbReference>
<dbReference type="GO" id="GO:0005886">
    <property type="term" value="C:plasma membrane"/>
    <property type="evidence" value="ECO:0007669"/>
    <property type="project" value="UniProtKB-SubCell"/>
</dbReference>
<dbReference type="InterPro" id="IPR003109">
    <property type="entry name" value="GoLoco_motif"/>
</dbReference>
<dbReference type="Pfam" id="PF02188">
    <property type="entry name" value="GoLoco"/>
    <property type="match status" value="2"/>
</dbReference>
<dbReference type="GO" id="GO:0000132">
    <property type="term" value="P:establishment of mitotic spindle orientation"/>
    <property type="evidence" value="ECO:0007669"/>
    <property type="project" value="TreeGrafter"/>
</dbReference>
<dbReference type="GO" id="GO:0001965">
    <property type="term" value="F:G-protein alpha-subunit binding"/>
    <property type="evidence" value="ECO:0007669"/>
    <property type="project" value="TreeGrafter"/>
</dbReference>
<reference evidence="12" key="1">
    <citation type="submission" date="2019-12" db="UniProtKB">
        <authorList>
            <consortium name="WormBaseParasite"/>
        </authorList>
    </citation>
    <scope>IDENTIFICATION</scope>
</reference>
<dbReference type="Pfam" id="PF13181">
    <property type="entry name" value="TPR_8"/>
    <property type="match status" value="1"/>
</dbReference>
<evidence type="ECO:0000313" key="12">
    <source>
        <dbReference type="WBParaSite" id="TMUE_3000012817.1"/>
    </source>
</evidence>
<keyword evidence="9" id="KW-0472">Membrane</keyword>
<keyword evidence="7" id="KW-0677">Repeat</keyword>
<evidence type="ECO:0000256" key="4">
    <source>
        <dbReference type="ARBA" id="ARBA00022475"/>
    </source>
</evidence>
<keyword evidence="5" id="KW-0963">Cytoplasm</keyword>
<comment type="subcellular location">
    <subcellularLocation>
        <location evidence="1">Cell membrane</location>
    </subcellularLocation>
    <subcellularLocation>
        <location evidence="2">Cytoplasm</location>
    </subcellularLocation>
</comment>
<dbReference type="InterPro" id="IPR011990">
    <property type="entry name" value="TPR-like_helical_dom_sf"/>
</dbReference>
<evidence type="ECO:0000313" key="11">
    <source>
        <dbReference type="Proteomes" id="UP000046395"/>
    </source>
</evidence>
<keyword evidence="11" id="KW-1185">Reference proteome</keyword>
<protein>
    <submittedName>
        <fullName evidence="12">G-protein-signaling modulator 2</fullName>
    </submittedName>
</protein>
<dbReference type="FunFam" id="1.25.40.10:FF:000043">
    <property type="entry name" value="G-protein-signaling modulator 2 isoform X1"/>
    <property type="match status" value="1"/>
</dbReference>
<dbReference type="SUPFAM" id="SSF81901">
    <property type="entry name" value="HCP-like"/>
    <property type="match status" value="1"/>
</dbReference>
<evidence type="ECO:0000256" key="8">
    <source>
        <dbReference type="ARBA" id="ARBA00022803"/>
    </source>
</evidence>
<dbReference type="STRING" id="70415.A0A5S6R0X2"/>
<dbReference type="GO" id="GO:0005092">
    <property type="term" value="F:GDP-dissociation inhibitor activity"/>
    <property type="evidence" value="ECO:0007669"/>
    <property type="project" value="TreeGrafter"/>
</dbReference>
<keyword evidence="4" id="KW-1003">Cell membrane</keyword>
<evidence type="ECO:0000256" key="9">
    <source>
        <dbReference type="ARBA" id="ARBA00023136"/>
    </source>
</evidence>
<dbReference type="SUPFAM" id="SSF48452">
    <property type="entry name" value="TPR-like"/>
    <property type="match status" value="2"/>
</dbReference>
<dbReference type="WBParaSite" id="TMUE_3000012817.1">
    <property type="protein sequence ID" value="TMUE_3000012817.1"/>
    <property type="gene ID" value="WBGene00290260"/>
</dbReference>
<evidence type="ECO:0000256" key="10">
    <source>
        <dbReference type="PROSITE-ProRule" id="PRU00339"/>
    </source>
</evidence>
<dbReference type="Gene3D" id="1.25.40.10">
    <property type="entry name" value="Tetratricopeptide repeat domain"/>
    <property type="match status" value="3"/>
</dbReference>
<dbReference type="InterPro" id="IPR019734">
    <property type="entry name" value="TPR_rpt"/>
</dbReference>
<proteinExistence type="inferred from homology"/>
<feature type="repeat" description="TPR" evidence="10">
    <location>
        <begin position="237"/>
        <end position="270"/>
    </location>
</feature>
<keyword evidence="8 10" id="KW-0802">TPR repeat</keyword>
<dbReference type="Pfam" id="PF13424">
    <property type="entry name" value="TPR_12"/>
    <property type="match status" value="1"/>
</dbReference>
<name>A0A5S6R0X2_TRIMR</name>
<organism evidence="11 12">
    <name type="scientific">Trichuris muris</name>
    <name type="common">Mouse whipworm</name>
    <dbReference type="NCBI Taxonomy" id="70415"/>
    <lineage>
        <taxon>Eukaryota</taxon>
        <taxon>Metazoa</taxon>
        <taxon>Ecdysozoa</taxon>
        <taxon>Nematoda</taxon>
        <taxon>Enoplea</taxon>
        <taxon>Dorylaimia</taxon>
        <taxon>Trichinellida</taxon>
        <taxon>Trichuridae</taxon>
        <taxon>Trichuris</taxon>
    </lineage>
</organism>
<evidence type="ECO:0000256" key="2">
    <source>
        <dbReference type="ARBA" id="ARBA00004496"/>
    </source>
</evidence>